<gene>
    <name evidence="1" type="ORF">H2O73_05595</name>
</gene>
<evidence type="ECO:0000313" key="1">
    <source>
        <dbReference type="EMBL" id="MBA5761817.1"/>
    </source>
</evidence>
<accession>A0A7W2FPN0</accession>
<name>A0A7W2FPN0_9VIBR</name>
<dbReference type="AlphaFoldDB" id="A0A7W2FPN0"/>
<evidence type="ECO:0000313" key="2">
    <source>
        <dbReference type="Proteomes" id="UP000571701"/>
    </source>
</evidence>
<sequence length="69" mass="7855">MRIEFNIFASNQNWSATSHQINSDILIRNVLAKGQVSDINLSFTYDEVEQQGKIINNHNQVIGGFQVTF</sequence>
<organism evidence="1 2">
    <name type="scientific">Vibrio marinisediminis</name>
    <dbReference type="NCBI Taxonomy" id="2758441"/>
    <lineage>
        <taxon>Bacteria</taxon>
        <taxon>Pseudomonadati</taxon>
        <taxon>Pseudomonadota</taxon>
        <taxon>Gammaproteobacteria</taxon>
        <taxon>Vibrionales</taxon>
        <taxon>Vibrionaceae</taxon>
        <taxon>Vibrio</taxon>
    </lineage>
</organism>
<reference evidence="1 2" key="1">
    <citation type="submission" date="2020-07" db="EMBL/GenBank/DDBJ databases">
        <title>Vibrio marinisediminis sp. nov., isolated from marine sediment.</title>
        <authorList>
            <person name="Ji X."/>
        </authorList>
    </citation>
    <scope>NUCLEOTIDE SEQUENCE [LARGE SCALE GENOMIC DNA]</scope>
    <source>
        <strain evidence="1 2">404</strain>
    </source>
</reference>
<dbReference type="EMBL" id="JACFYF010000002">
    <property type="protein sequence ID" value="MBA5761817.1"/>
    <property type="molecule type" value="Genomic_DNA"/>
</dbReference>
<dbReference type="RefSeq" id="WP_182107461.1">
    <property type="nucleotide sequence ID" value="NZ_JACFYF010000002.1"/>
</dbReference>
<comment type="caution">
    <text evidence="1">The sequence shown here is derived from an EMBL/GenBank/DDBJ whole genome shotgun (WGS) entry which is preliminary data.</text>
</comment>
<proteinExistence type="predicted"/>
<protein>
    <submittedName>
        <fullName evidence="1">Uncharacterized protein</fullName>
    </submittedName>
</protein>
<dbReference type="Proteomes" id="UP000571701">
    <property type="component" value="Unassembled WGS sequence"/>
</dbReference>
<keyword evidence="2" id="KW-1185">Reference proteome</keyword>